<dbReference type="GO" id="GO:1904680">
    <property type="term" value="F:peptide transmembrane transporter activity"/>
    <property type="evidence" value="ECO:0007669"/>
    <property type="project" value="TreeGrafter"/>
</dbReference>
<name>A0AAE3ZJ35_9ACTN</name>
<proteinExistence type="predicted"/>
<evidence type="ECO:0000313" key="4">
    <source>
        <dbReference type="EMBL" id="MDR7303839.1"/>
    </source>
</evidence>
<dbReference type="InterPro" id="IPR039424">
    <property type="entry name" value="SBP_5"/>
</dbReference>
<dbReference type="Gene3D" id="3.10.105.10">
    <property type="entry name" value="Dipeptide-binding Protein, Domain 3"/>
    <property type="match status" value="1"/>
</dbReference>
<feature type="domain" description="Solute-binding protein family 5" evidence="3">
    <location>
        <begin position="106"/>
        <end position="457"/>
    </location>
</feature>
<dbReference type="AlphaFoldDB" id="A0AAE3ZJ35"/>
<dbReference type="PANTHER" id="PTHR30290">
    <property type="entry name" value="PERIPLASMIC BINDING COMPONENT OF ABC TRANSPORTER"/>
    <property type="match status" value="1"/>
</dbReference>
<sequence>MRLPRSGRWRAALALAASAMVVSACATPGAEPEQDAGQDPQYQVGIIGADQQQGQPVDGGTLTIAAYSEARSLDPAKTIPTGSSGGTALAAVYDVLMRYDPESGTYEPWLAESLESNADDTTWTLTLREGVRFSDGTPLDAKAVVGSIQRYMQKNGFGTKLLDASLERMRTPDPRTVLFELTRPWAKFPNVLGAGAGMIVAPAAYAGEQFTPIGAGPFQLERYAPGEELVLAARAGYWQDTVHLDRLRFVWYQGPDAKLGALRSGSVDMAYLRDPKAVDDARAEGYGGYMAVNSLGNQITINNREGTPGADPRVRKAIALALRPELNYRRAYDGAGLPGKDIFQPASRWHVSGVTPPPTDTARARKLLEQAKADGYDGTISYLDSNDPASRAEALAAKAALEKVGFTVRLDFARSIAEQIKRIYVDHDYELAKNATSVPEADPLSRLYSFLHSESNTNPSGYANPRMDELLVQLQAADSVEKRKAVLADIERLWWQDVPSVPLGAAAQFMAWQDTVRGVVPTQYAMLLFGKAWVGK</sequence>
<dbReference type="Pfam" id="PF00496">
    <property type="entry name" value="SBP_bac_5"/>
    <property type="match status" value="1"/>
</dbReference>
<keyword evidence="1 2" id="KW-0732">Signal</keyword>
<dbReference type="InterPro" id="IPR000914">
    <property type="entry name" value="SBP_5_dom"/>
</dbReference>
<dbReference type="CDD" id="cd00995">
    <property type="entry name" value="PBP2_NikA_DppA_OppA_like"/>
    <property type="match status" value="1"/>
</dbReference>
<dbReference type="PROSITE" id="PS51257">
    <property type="entry name" value="PROKAR_LIPOPROTEIN"/>
    <property type="match status" value="1"/>
</dbReference>
<dbReference type="EMBL" id="JAVDXW010000001">
    <property type="protein sequence ID" value="MDR7303839.1"/>
    <property type="molecule type" value="Genomic_DNA"/>
</dbReference>
<evidence type="ECO:0000259" key="3">
    <source>
        <dbReference type="Pfam" id="PF00496"/>
    </source>
</evidence>
<reference evidence="4" key="1">
    <citation type="submission" date="2023-07" db="EMBL/GenBank/DDBJ databases">
        <title>Sequencing the genomes of 1000 actinobacteria strains.</title>
        <authorList>
            <person name="Klenk H.-P."/>
        </authorList>
    </citation>
    <scope>NUCLEOTIDE SEQUENCE</scope>
    <source>
        <strain evidence="4">DSM 45977</strain>
    </source>
</reference>
<dbReference type="PIRSF" id="PIRSF002741">
    <property type="entry name" value="MppA"/>
    <property type="match status" value="1"/>
</dbReference>
<feature type="signal peptide" evidence="2">
    <location>
        <begin position="1"/>
        <end position="26"/>
    </location>
</feature>
<comment type="caution">
    <text evidence="4">The sequence shown here is derived from an EMBL/GenBank/DDBJ whole genome shotgun (WGS) entry which is preliminary data.</text>
</comment>
<dbReference type="PANTHER" id="PTHR30290:SF38">
    <property type="entry name" value="D,D-DIPEPTIDE-BINDING PERIPLASMIC PROTEIN DDPA-RELATED"/>
    <property type="match status" value="1"/>
</dbReference>
<dbReference type="Proteomes" id="UP001180845">
    <property type="component" value="Unassembled WGS sequence"/>
</dbReference>
<dbReference type="RefSeq" id="WP_310276566.1">
    <property type="nucleotide sequence ID" value="NZ_JAVDXW010000001.1"/>
</dbReference>
<organism evidence="4 5">
    <name type="scientific">Haloactinomyces albus</name>
    <dbReference type="NCBI Taxonomy" id="1352928"/>
    <lineage>
        <taxon>Bacteria</taxon>
        <taxon>Bacillati</taxon>
        <taxon>Actinomycetota</taxon>
        <taxon>Actinomycetes</taxon>
        <taxon>Actinopolysporales</taxon>
        <taxon>Actinopolysporaceae</taxon>
        <taxon>Haloactinomyces</taxon>
    </lineage>
</organism>
<evidence type="ECO:0000256" key="2">
    <source>
        <dbReference type="SAM" id="SignalP"/>
    </source>
</evidence>
<dbReference type="GO" id="GO:0042597">
    <property type="term" value="C:periplasmic space"/>
    <property type="evidence" value="ECO:0007669"/>
    <property type="project" value="UniProtKB-ARBA"/>
</dbReference>
<dbReference type="GO" id="GO:0015833">
    <property type="term" value="P:peptide transport"/>
    <property type="evidence" value="ECO:0007669"/>
    <property type="project" value="TreeGrafter"/>
</dbReference>
<accession>A0AAE3ZJ35</accession>
<gene>
    <name evidence="4" type="ORF">JOF55_004020</name>
</gene>
<dbReference type="InterPro" id="IPR030678">
    <property type="entry name" value="Peptide/Ni-bd"/>
</dbReference>
<dbReference type="SUPFAM" id="SSF53850">
    <property type="entry name" value="Periplasmic binding protein-like II"/>
    <property type="match status" value="1"/>
</dbReference>
<dbReference type="GO" id="GO:0043190">
    <property type="term" value="C:ATP-binding cassette (ABC) transporter complex"/>
    <property type="evidence" value="ECO:0007669"/>
    <property type="project" value="InterPro"/>
</dbReference>
<evidence type="ECO:0000256" key="1">
    <source>
        <dbReference type="ARBA" id="ARBA00022729"/>
    </source>
</evidence>
<keyword evidence="5" id="KW-1185">Reference proteome</keyword>
<feature type="chain" id="PRO_5042286976" evidence="2">
    <location>
        <begin position="27"/>
        <end position="536"/>
    </location>
</feature>
<dbReference type="Gene3D" id="3.40.190.10">
    <property type="entry name" value="Periplasmic binding protein-like II"/>
    <property type="match status" value="1"/>
</dbReference>
<protein>
    <submittedName>
        <fullName evidence="4">Peptide/nickel transport system substrate-binding protein</fullName>
    </submittedName>
</protein>
<evidence type="ECO:0000313" key="5">
    <source>
        <dbReference type="Proteomes" id="UP001180845"/>
    </source>
</evidence>